<feature type="transmembrane region" description="Helical" evidence="6">
    <location>
        <begin position="674"/>
        <end position="696"/>
    </location>
</feature>
<dbReference type="Pfam" id="PF02687">
    <property type="entry name" value="FtsX"/>
    <property type="match status" value="2"/>
</dbReference>
<dbReference type="InterPro" id="IPR003838">
    <property type="entry name" value="ABC3_permease_C"/>
</dbReference>
<feature type="transmembrane region" description="Helical" evidence="6">
    <location>
        <begin position="284"/>
        <end position="306"/>
    </location>
</feature>
<feature type="transmembrane region" description="Helical" evidence="6">
    <location>
        <begin position="21"/>
        <end position="43"/>
    </location>
</feature>
<gene>
    <name evidence="9" type="ORF">M3P09_10585</name>
</gene>
<feature type="transmembrane region" description="Helical" evidence="6">
    <location>
        <begin position="378"/>
        <end position="403"/>
    </location>
</feature>
<dbReference type="InterPro" id="IPR025857">
    <property type="entry name" value="MacB_PCD"/>
</dbReference>
<dbReference type="PANTHER" id="PTHR30572">
    <property type="entry name" value="MEMBRANE COMPONENT OF TRANSPORTER-RELATED"/>
    <property type="match status" value="1"/>
</dbReference>
<reference evidence="9" key="1">
    <citation type="submission" date="2022-05" db="EMBL/GenBank/DDBJ databases">
        <authorList>
            <person name="Park J.-S."/>
        </authorList>
    </citation>
    <scope>NUCLEOTIDE SEQUENCE</scope>
    <source>
        <strain evidence="9">2012CJ34-3</strain>
    </source>
</reference>
<organism evidence="9 10">
    <name type="scientific">Jejuia spongiicola</name>
    <dbReference type="NCBI Taxonomy" id="2942207"/>
    <lineage>
        <taxon>Bacteria</taxon>
        <taxon>Pseudomonadati</taxon>
        <taxon>Bacteroidota</taxon>
        <taxon>Flavobacteriia</taxon>
        <taxon>Flavobacteriales</taxon>
        <taxon>Flavobacteriaceae</taxon>
        <taxon>Jejuia</taxon>
    </lineage>
</organism>
<keyword evidence="4 6" id="KW-1133">Transmembrane helix</keyword>
<evidence type="ECO:0000256" key="1">
    <source>
        <dbReference type="ARBA" id="ARBA00004651"/>
    </source>
</evidence>
<feature type="transmembrane region" description="Helical" evidence="6">
    <location>
        <begin position="424"/>
        <end position="448"/>
    </location>
</feature>
<comment type="caution">
    <text evidence="9">The sequence shown here is derived from an EMBL/GenBank/DDBJ whole genome shotgun (WGS) entry which is preliminary data.</text>
</comment>
<feature type="transmembrane region" description="Helical" evidence="6">
    <location>
        <begin position="716"/>
        <end position="742"/>
    </location>
</feature>
<evidence type="ECO:0000313" key="10">
    <source>
        <dbReference type="Proteomes" id="UP001165381"/>
    </source>
</evidence>
<sequence>MIQNNIKMIWRNFLKNRVYSFINLFGLTIGLSSFILIALYIQYELSYDSQHENGNNIFRIVQQQKGNMYQGTDMSIATPLPLAESLKKDFPEVLAITNLDVWGGLLIKDKESFAQKGLLTDKHIFDVFTIPVLAGVGKEALEDPKSILLTESLAKKIFGKTSPIGQSLLYNSKETLIVKGLIADPPKNQHFSYDYIVPLDLSSEYKRDAGRWNSNNYVTYLVLEEGTDVNSFQKKMKVYEEITKPIYQRSGFEFFPEYKLQALKKIHLYSKVNHEIEANGDIQYVYLFAFIGFIILILASINYTNLTTARAAQRAKEIGVIKVMGASRRQLVYQFLGEATLFTFISFIISLILVSLVLPTYNELIGKNISFSIFNNGVLVLTMFVIANIVGILSGLYPAIFLSKVSPEKALKGNFLKGHKGASLMRNVLVTGQFIVAITLAIGSIVIYQQLHFIQNKSLGFNKEHVVYVDYWEKEIFEKEAVIQSELLNHPKIQEVAFSNRLPFGINSFGNVDKWEGNHDKKQLNLYRSYVDYNFIDLFDMELVAGRNFSKKFPTDTSDAYILNQAALNALGWETAVGKSFDEGHVIGVVKDFHSQTFDQEIEPLFMAMRRPYNKHFGVAIMKISIDDFQNTKEHIEKTMKNVVPLAPYEVKFVEDSYNQQYKSEHKLGQAFNLFTLLALFIASMGLFGLVSFTVIQRTKEIGVRKVLGASIIRIVGILSVDFIKMVLVALVISAPIAYYFMNNWLDDYAYKIDINWWVFIMVGIAVIMIAFVTISFQSIKAAMVNPIKSLKTE</sequence>
<comment type="subcellular location">
    <subcellularLocation>
        <location evidence="1">Cell membrane</location>
        <topology evidence="1">Multi-pass membrane protein</topology>
    </subcellularLocation>
</comment>
<feature type="transmembrane region" description="Helical" evidence="6">
    <location>
        <begin position="757"/>
        <end position="777"/>
    </location>
</feature>
<keyword evidence="10" id="KW-1185">Reference proteome</keyword>
<name>A0ABT0QEM1_9FLAO</name>
<keyword evidence="2" id="KW-1003">Cell membrane</keyword>
<feature type="domain" description="ABC3 transporter permease C-terminal" evidence="7">
    <location>
        <begin position="674"/>
        <end position="786"/>
    </location>
</feature>
<dbReference type="EMBL" id="JAMFLZ010000004">
    <property type="protein sequence ID" value="MCL6295441.1"/>
    <property type="molecule type" value="Genomic_DNA"/>
</dbReference>
<evidence type="ECO:0000259" key="7">
    <source>
        <dbReference type="Pfam" id="PF02687"/>
    </source>
</evidence>
<evidence type="ECO:0000256" key="3">
    <source>
        <dbReference type="ARBA" id="ARBA00022692"/>
    </source>
</evidence>
<evidence type="ECO:0000256" key="2">
    <source>
        <dbReference type="ARBA" id="ARBA00022475"/>
    </source>
</evidence>
<feature type="transmembrane region" description="Helical" evidence="6">
    <location>
        <begin position="331"/>
        <end position="358"/>
    </location>
</feature>
<evidence type="ECO:0000256" key="5">
    <source>
        <dbReference type="ARBA" id="ARBA00023136"/>
    </source>
</evidence>
<dbReference type="InterPro" id="IPR050250">
    <property type="entry name" value="Macrolide_Exporter_MacB"/>
</dbReference>
<evidence type="ECO:0000259" key="8">
    <source>
        <dbReference type="Pfam" id="PF12704"/>
    </source>
</evidence>
<dbReference type="Proteomes" id="UP001165381">
    <property type="component" value="Unassembled WGS sequence"/>
</dbReference>
<protein>
    <submittedName>
        <fullName evidence="9">ABC transporter permease</fullName>
    </submittedName>
</protein>
<proteinExistence type="predicted"/>
<dbReference type="Pfam" id="PF12704">
    <property type="entry name" value="MacB_PCD"/>
    <property type="match status" value="1"/>
</dbReference>
<dbReference type="RefSeq" id="WP_249973103.1">
    <property type="nucleotide sequence ID" value="NZ_JAMFLZ010000004.1"/>
</dbReference>
<evidence type="ECO:0000256" key="4">
    <source>
        <dbReference type="ARBA" id="ARBA00022989"/>
    </source>
</evidence>
<keyword evidence="3 6" id="KW-0812">Transmembrane</keyword>
<feature type="domain" description="ABC3 transporter permease C-terminal" evidence="7">
    <location>
        <begin position="290"/>
        <end position="407"/>
    </location>
</feature>
<feature type="domain" description="MacB-like periplasmic core" evidence="8">
    <location>
        <begin position="20"/>
        <end position="237"/>
    </location>
</feature>
<keyword evidence="5 6" id="KW-0472">Membrane</keyword>
<dbReference type="PANTHER" id="PTHR30572:SF18">
    <property type="entry name" value="ABC-TYPE MACROLIDE FAMILY EXPORT SYSTEM PERMEASE COMPONENT 2"/>
    <property type="match status" value="1"/>
</dbReference>
<evidence type="ECO:0000256" key="6">
    <source>
        <dbReference type="SAM" id="Phobius"/>
    </source>
</evidence>
<accession>A0ABT0QEM1</accession>
<evidence type="ECO:0000313" key="9">
    <source>
        <dbReference type="EMBL" id="MCL6295441.1"/>
    </source>
</evidence>